<dbReference type="PANTHER" id="PTHR43674">
    <property type="entry name" value="NITRILASE C965.09-RELATED"/>
    <property type="match status" value="1"/>
</dbReference>
<accession>A0ABW6QUJ0</accession>
<feature type="domain" description="CN hydrolase" evidence="2">
    <location>
        <begin position="4"/>
        <end position="283"/>
    </location>
</feature>
<reference evidence="3 4" key="1">
    <citation type="submission" date="2024-10" db="EMBL/GenBank/DDBJ databases">
        <title>The Natural Products Discovery Center: Release of the First 8490 Sequenced Strains for Exploring Actinobacteria Biosynthetic Diversity.</title>
        <authorList>
            <person name="Kalkreuter E."/>
            <person name="Kautsar S.A."/>
            <person name="Yang D."/>
            <person name="Bader C.D."/>
            <person name="Teijaro C.N."/>
            <person name="Fluegel L."/>
            <person name="Davis C.M."/>
            <person name="Simpson J.R."/>
            <person name="Lauterbach L."/>
            <person name="Steele A.D."/>
            <person name="Gui C."/>
            <person name="Meng S."/>
            <person name="Li G."/>
            <person name="Viehrig K."/>
            <person name="Ye F."/>
            <person name="Su P."/>
            <person name="Kiefer A.F."/>
            <person name="Nichols A."/>
            <person name="Cepeda A.J."/>
            <person name="Yan W."/>
            <person name="Fan B."/>
            <person name="Jiang Y."/>
            <person name="Adhikari A."/>
            <person name="Zheng C.-J."/>
            <person name="Schuster L."/>
            <person name="Cowan T.M."/>
            <person name="Smanski M.J."/>
            <person name="Chevrette M.G."/>
            <person name="De Carvalho L.P.S."/>
            <person name="Shen B."/>
        </authorList>
    </citation>
    <scope>NUCLEOTIDE SEQUENCE [LARGE SCALE GENOMIC DNA]</scope>
    <source>
        <strain evidence="3 4">NPDC003040</strain>
    </source>
</reference>
<keyword evidence="4" id="KW-1185">Reference proteome</keyword>
<dbReference type="InterPro" id="IPR036526">
    <property type="entry name" value="C-N_Hydrolase_sf"/>
</dbReference>
<dbReference type="CDD" id="cd07582">
    <property type="entry name" value="nitrilase_4"/>
    <property type="match status" value="1"/>
</dbReference>
<comment type="caution">
    <text evidence="3">The sequence shown here is derived from an EMBL/GenBank/DDBJ whole genome shotgun (WGS) entry which is preliminary data.</text>
</comment>
<gene>
    <name evidence="3" type="ORF">ACFYV7_17455</name>
</gene>
<sequence length="357" mass="40619">MERYVAVALQPLMRGCNRRSEIKANIEHIAELMAVAVNYSGTDFPVRLVALPEGALQGFTDEIFDWPHERYAEEMAIDVPGEETNLLAELARHHNTYLIAQAKVRHPEFPRRFFNSAFILSPTGEVIHQYYKLNVFQQEHSLVPHDVWDRWVELYGAGLNAFYPVAHTPIGRIGTIVCMDGSFPETARGLAMNGAEIIYRPSYPEPSVSSGLWEVQNRARALDNNCYVIAPNLANYHITPNSPTPIDCFGGQTMIIDYHGQILCVHTYGGSASYTAATIDIQTLRDFRVRSLGTNWFKELRTEQYRLIYDQPIYPKNLRLTQAPPDHAAHEKLRRELIEELVERGTWAPPPRDPETS</sequence>
<evidence type="ECO:0000259" key="2">
    <source>
        <dbReference type="PROSITE" id="PS50263"/>
    </source>
</evidence>
<dbReference type="PROSITE" id="PS50263">
    <property type="entry name" value="CN_HYDROLASE"/>
    <property type="match status" value="1"/>
</dbReference>
<protein>
    <submittedName>
        <fullName evidence="3">Nitrilase-related carbon-nitrogen hydrolase</fullName>
    </submittedName>
</protein>
<dbReference type="InterPro" id="IPR050345">
    <property type="entry name" value="Aliph_Amidase/BUP"/>
</dbReference>
<organism evidence="3 4">
    <name type="scientific">Nocardia suismassiliense</name>
    <dbReference type="NCBI Taxonomy" id="2077092"/>
    <lineage>
        <taxon>Bacteria</taxon>
        <taxon>Bacillati</taxon>
        <taxon>Actinomycetota</taxon>
        <taxon>Actinomycetes</taxon>
        <taxon>Mycobacteriales</taxon>
        <taxon>Nocardiaceae</taxon>
        <taxon>Nocardia</taxon>
    </lineage>
</organism>
<dbReference type="SUPFAM" id="SSF56317">
    <property type="entry name" value="Carbon-nitrogen hydrolase"/>
    <property type="match status" value="1"/>
</dbReference>
<dbReference type="Proteomes" id="UP001601948">
    <property type="component" value="Unassembled WGS sequence"/>
</dbReference>
<dbReference type="RefSeq" id="WP_387718488.1">
    <property type="nucleotide sequence ID" value="NZ_JBIAPI010000003.1"/>
</dbReference>
<dbReference type="PANTHER" id="PTHR43674:SF16">
    <property type="entry name" value="CARBON-NITROGEN FAMILY, PUTATIVE (AFU_ORTHOLOGUE AFUA_5G02350)-RELATED"/>
    <property type="match status" value="1"/>
</dbReference>
<proteinExistence type="predicted"/>
<dbReference type="EMBL" id="JBIAPI010000003">
    <property type="protein sequence ID" value="MFF3224584.1"/>
    <property type="molecule type" value="Genomic_DNA"/>
</dbReference>
<evidence type="ECO:0000256" key="1">
    <source>
        <dbReference type="ARBA" id="ARBA00022801"/>
    </source>
</evidence>
<evidence type="ECO:0000313" key="3">
    <source>
        <dbReference type="EMBL" id="MFF3224584.1"/>
    </source>
</evidence>
<keyword evidence="1 3" id="KW-0378">Hydrolase</keyword>
<dbReference type="Pfam" id="PF00795">
    <property type="entry name" value="CN_hydrolase"/>
    <property type="match status" value="1"/>
</dbReference>
<dbReference type="InterPro" id="IPR003010">
    <property type="entry name" value="C-N_Hydrolase"/>
</dbReference>
<dbReference type="Gene3D" id="3.60.110.10">
    <property type="entry name" value="Carbon-nitrogen hydrolase"/>
    <property type="match status" value="1"/>
</dbReference>
<name>A0ABW6QUJ0_9NOCA</name>
<dbReference type="GO" id="GO:0016787">
    <property type="term" value="F:hydrolase activity"/>
    <property type="evidence" value="ECO:0007669"/>
    <property type="project" value="UniProtKB-KW"/>
</dbReference>
<evidence type="ECO:0000313" key="4">
    <source>
        <dbReference type="Proteomes" id="UP001601948"/>
    </source>
</evidence>